<dbReference type="SMART" id="SM01134">
    <property type="entry name" value="DeoRC"/>
    <property type="match status" value="1"/>
</dbReference>
<dbReference type="PANTHER" id="PTHR30363">
    <property type="entry name" value="HTH-TYPE TRANSCRIPTIONAL REGULATOR SRLR-RELATED"/>
    <property type="match status" value="1"/>
</dbReference>
<keyword evidence="6" id="KW-1185">Reference proteome</keyword>
<dbReference type="Gene3D" id="3.40.50.1360">
    <property type="match status" value="1"/>
</dbReference>
<dbReference type="Pfam" id="PF00455">
    <property type="entry name" value="DeoRC"/>
    <property type="match status" value="1"/>
</dbReference>
<dbReference type="PROSITE" id="PS51000">
    <property type="entry name" value="HTH_DEOR_2"/>
    <property type="match status" value="1"/>
</dbReference>
<keyword evidence="3" id="KW-0804">Transcription</keyword>
<keyword evidence="1" id="KW-0805">Transcription regulation</keyword>
<dbReference type="SUPFAM" id="SSF100950">
    <property type="entry name" value="NagB/RpiA/CoA transferase-like"/>
    <property type="match status" value="1"/>
</dbReference>
<dbReference type="Gene3D" id="1.10.10.10">
    <property type="entry name" value="Winged helix-like DNA-binding domain superfamily/Winged helix DNA-binding domain"/>
    <property type="match status" value="1"/>
</dbReference>
<dbReference type="InterPro" id="IPR036390">
    <property type="entry name" value="WH_DNA-bd_sf"/>
</dbReference>
<feature type="domain" description="HTH deoR-type" evidence="4">
    <location>
        <begin position="3"/>
        <end position="58"/>
    </location>
</feature>
<comment type="caution">
    <text evidence="5">The sequence shown here is derived from an EMBL/GenBank/DDBJ whole genome shotgun (WGS) entry which is preliminary data.</text>
</comment>
<proteinExistence type="predicted"/>
<dbReference type="InterPro" id="IPR001034">
    <property type="entry name" value="DeoR_HTH"/>
</dbReference>
<evidence type="ECO:0000313" key="6">
    <source>
        <dbReference type="Proteomes" id="UP001555786"/>
    </source>
</evidence>
<dbReference type="SUPFAM" id="SSF46785">
    <property type="entry name" value="Winged helix' DNA-binding domain"/>
    <property type="match status" value="1"/>
</dbReference>
<dbReference type="Pfam" id="PF08220">
    <property type="entry name" value="HTH_DeoR"/>
    <property type="match status" value="1"/>
</dbReference>
<sequence length="251" mass="27510">MLAAERKTRILDLVTRNRSVMVTALSQELAVTEETIRRDLNKLEKEGLLSRTHGGAVALKGEAEDLPYRTRHLINIGAKRLIAQKASALVKDGDAVMMDSSSTAYETLRGLGNRRDLTLITNSVRVLSDPSLPAYTIMSVGGELRRRSMTFVGPLASRTIAQFNADVALISCKAISLAGGLMEANMADAEVKRAFIASAQRVCLLVDGEKFGKTALISICGFESIDFVVTDREPSPEWRDLFERNKVKLIV</sequence>
<dbReference type="SMART" id="SM00420">
    <property type="entry name" value="HTH_DEOR"/>
    <property type="match status" value="1"/>
</dbReference>
<evidence type="ECO:0000313" key="5">
    <source>
        <dbReference type="EMBL" id="MEW9307102.1"/>
    </source>
</evidence>
<accession>A0ABV3PN84</accession>
<reference evidence="5 6" key="1">
    <citation type="submission" date="2024-07" db="EMBL/GenBank/DDBJ databases">
        <title>Description of Labrys sedimenti sp. nov., isolated from a diclofenac-degrading enrichment culture.</title>
        <authorList>
            <person name="Tancsics A."/>
            <person name="Csepanyi A."/>
        </authorList>
    </citation>
    <scope>NUCLEOTIDE SEQUENCE [LARGE SCALE GENOMIC DNA]</scope>
    <source>
        <strain evidence="5 6">LMG 23578</strain>
    </source>
</reference>
<dbReference type="PANTHER" id="PTHR30363:SF44">
    <property type="entry name" value="AGA OPERON TRANSCRIPTIONAL REPRESSOR-RELATED"/>
    <property type="match status" value="1"/>
</dbReference>
<evidence type="ECO:0000256" key="1">
    <source>
        <dbReference type="ARBA" id="ARBA00023015"/>
    </source>
</evidence>
<gene>
    <name evidence="5" type="ORF">ABXS05_16235</name>
</gene>
<dbReference type="InterPro" id="IPR037171">
    <property type="entry name" value="NagB/RpiA_transferase-like"/>
</dbReference>
<dbReference type="PROSITE" id="PS00894">
    <property type="entry name" value="HTH_DEOR_1"/>
    <property type="match status" value="1"/>
</dbReference>
<dbReference type="Proteomes" id="UP001555786">
    <property type="component" value="Unassembled WGS sequence"/>
</dbReference>
<dbReference type="InterPro" id="IPR014036">
    <property type="entry name" value="DeoR-like_C"/>
</dbReference>
<dbReference type="GO" id="GO:0003677">
    <property type="term" value="F:DNA binding"/>
    <property type="evidence" value="ECO:0007669"/>
    <property type="project" value="UniProtKB-KW"/>
</dbReference>
<evidence type="ECO:0000256" key="2">
    <source>
        <dbReference type="ARBA" id="ARBA00023125"/>
    </source>
</evidence>
<evidence type="ECO:0000259" key="4">
    <source>
        <dbReference type="PROSITE" id="PS51000"/>
    </source>
</evidence>
<keyword evidence="2 5" id="KW-0238">DNA-binding</keyword>
<evidence type="ECO:0000256" key="3">
    <source>
        <dbReference type="ARBA" id="ARBA00023163"/>
    </source>
</evidence>
<organism evidence="5 6">
    <name type="scientific">Labrys neptuniae</name>
    <dbReference type="NCBI Taxonomy" id="376174"/>
    <lineage>
        <taxon>Bacteria</taxon>
        <taxon>Pseudomonadati</taxon>
        <taxon>Pseudomonadota</taxon>
        <taxon>Alphaproteobacteria</taxon>
        <taxon>Hyphomicrobiales</taxon>
        <taxon>Xanthobacteraceae</taxon>
        <taxon>Labrys</taxon>
    </lineage>
</organism>
<dbReference type="InterPro" id="IPR036388">
    <property type="entry name" value="WH-like_DNA-bd_sf"/>
</dbReference>
<dbReference type="RefSeq" id="WP_367624638.1">
    <property type="nucleotide sequence ID" value="NZ_JBFNQD010000005.1"/>
</dbReference>
<protein>
    <submittedName>
        <fullName evidence="5">DeoR/GlpR family DNA-binding transcription regulator</fullName>
    </submittedName>
</protein>
<dbReference type="InterPro" id="IPR018356">
    <property type="entry name" value="Tscrpt_reg_HTH_DeoR_CS"/>
</dbReference>
<dbReference type="InterPro" id="IPR050313">
    <property type="entry name" value="Carb_Metab_HTH_regulators"/>
</dbReference>
<name>A0ABV3PN84_9HYPH</name>
<dbReference type="EMBL" id="JBFNQD010000005">
    <property type="protein sequence ID" value="MEW9307102.1"/>
    <property type="molecule type" value="Genomic_DNA"/>
</dbReference>
<dbReference type="PRINTS" id="PR00037">
    <property type="entry name" value="HTHLACR"/>
</dbReference>